<dbReference type="AlphaFoldDB" id="A0A2N9AHF5"/>
<evidence type="ECO:0008006" key="3">
    <source>
        <dbReference type="Google" id="ProtNLM"/>
    </source>
</evidence>
<accession>A0A2N9AHF5</accession>
<organism evidence="1 2">
    <name type="scientific">Methylorubrum extorquens</name>
    <name type="common">Methylobacterium dichloromethanicum</name>
    <name type="synonym">Methylobacterium extorquens</name>
    <dbReference type="NCBI Taxonomy" id="408"/>
    <lineage>
        <taxon>Bacteria</taxon>
        <taxon>Pseudomonadati</taxon>
        <taxon>Pseudomonadota</taxon>
        <taxon>Alphaproteobacteria</taxon>
        <taxon>Hyphomicrobiales</taxon>
        <taxon>Methylobacteriaceae</taxon>
        <taxon>Methylorubrum</taxon>
    </lineage>
</organism>
<sequence length="290" mass="32825">MGPPDRDQTYRYVAFIDEAGDDGLRSVKPIDPNGGTEWFILSAVVIRANRESEPRAWVRDILRDIGNENAADLHFNRLSPDQKTRACELISELPLKCFVVASNKKNMRHYLNKKAAKVPSRNFFYCWMTRLLLERVTEYCSAVNDHEDAAGGKVKFVFSESHRMSYSQFRAYLHWIKLQSIGGSLHLDKGDLDWSVVDIDLVEAHPHKTRAGLMLADVVASAFFQGVTLRDDQTCRPEYAKLLAPRVARKNATANGFGLKAMPPQLYTAALTEAQAEVFNFYGVPTRRAR</sequence>
<dbReference type="Pfam" id="PF12686">
    <property type="entry name" value="DUF3800"/>
    <property type="match status" value="1"/>
</dbReference>
<reference evidence="2" key="1">
    <citation type="submission" date="2017-10" db="EMBL/GenBank/DDBJ databases">
        <authorList>
            <person name="Regsiter A."/>
            <person name="William W."/>
        </authorList>
    </citation>
    <scope>NUCLEOTIDE SEQUENCE [LARGE SCALE GENOMIC DNA]</scope>
</reference>
<dbReference type="Proteomes" id="UP000233769">
    <property type="component" value="Chromosome tk0001"/>
</dbReference>
<dbReference type="InterPro" id="IPR024524">
    <property type="entry name" value="DUF3800"/>
</dbReference>
<protein>
    <recommendedName>
        <fullName evidence="3">DUF3800 domain-containing protein</fullName>
    </recommendedName>
</protein>
<proteinExistence type="predicted"/>
<evidence type="ECO:0000313" key="1">
    <source>
        <dbReference type="EMBL" id="SOR26784.1"/>
    </source>
</evidence>
<name>A0A2N9AHF5_METEX</name>
<dbReference type="EMBL" id="LT962688">
    <property type="protein sequence ID" value="SOR26784.1"/>
    <property type="molecule type" value="Genomic_DNA"/>
</dbReference>
<gene>
    <name evidence="1" type="ORF">TK0001_0182</name>
</gene>
<evidence type="ECO:0000313" key="2">
    <source>
        <dbReference type="Proteomes" id="UP000233769"/>
    </source>
</evidence>